<dbReference type="AlphaFoldDB" id="F9VRI3"/>
<feature type="transmembrane region" description="Helical" evidence="2">
    <location>
        <begin position="104"/>
        <end position="124"/>
    </location>
</feature>
<feature type="compositionally biased region" description="Basic and acidic residues" evidence="1">
    <location>
        <begin position="149"/>
        <end position="167"/>
    </location>
</feature>
<sequence>MPAVRGVPWWGAVLLATGITALGAAIDAGSNDSLGGIYKFCYLVGCVVAALAVRRRALFTAAAQPPLIAFFVGIATLYGLNSEQASSGLKSLIFKVLLPIAADFPWMLTVFLVTLALVLVRWFLTRGDDDKNSGGRGKPTGTRSASRSAGRDKADRAKTGETTERATTHRRTKSGSGQTGAAQTTTSPSNRSRPQRSRPGSASERPATFERPATSARTATVERTAQRTPTSARPTVADLAAPDLTPSDAPLSGPADTARPETTRSGFQAYESVADAGPADAADTRS</sequence>
<feature type="compositionally biased region" description="Polar residues" evidence="1">
    <location>
        <begin position="215"/>
        <end position="233"/>
    </location>
</feature>
<evidence type="ECO:0000313" key="4">
    <source>
        <dbReference type="EMBL" id="GAA11222.1"/>
    </source>
</evidence>
<dbReference type="STRING" id="1027371.GOALK_026_00280"/>
<keyword evidence="2" id="KW-0472">Membrane</keyword>
<evidence type="ECO:0000259" key="3">
    <source>
        <dbReference type="Pfam" id="PF20177"/>
    </source>
</evidence>
<dbReference type="InterPro" id="IPR046672">
    <property type="entry name" value="DUF6542"/>
</dbReference>
<keyword evidence="2" id="KW-1133">Transmembrane helix</keyword>
<accession>F9VRI3</accession>
<dbReference type="Pfam" id="PF20177">
    <property type="entry name" value="DUF6542"/>
    <property type="match status" value="1"/>
</dbReference>
<feature type="region of interest" description="Disordered" evidence="1">
    <location>
        <begin position="130"/>
        <end position="286"/>
    </location>
</feature>
<reference evidence="4 5" key="1">
    <citation type="submission" date="2011-05" db="EMBL/GenBank/DDBJ databases">
        <title>Whole genome shotgun sequence of Gordonia alkanivorans NBRC 16433.</title>
        <authorList>
            <person name="Hosoyama A."/>
            <person name="Nakamura S."/>
            <person name="Takarada H."/>
            <person name="Tsuchikane K."/>
            <person name="Yamazaki S."/>
            <person name="Fujita N."/>
        </authorList>
    </citation>
    <scope>NUCLEOTIDE SEQUENCE [LARGE SCALE GENOMIC DNA]</scope>
    <source>
        <strain evidence="4 5">NBRC 16433</strain>
    </source>
</reference>
<proteinExistence type="predicted"/>
<comment type="caution">
    <text evidence="4">The sequence shown here is derived from an EMBL/GenBank/DDBJ whole genome shotgun (WGS) entry which is preliminary data.</text>
</comment>
<feature type="transmembrane region" description="Helical" evidence="2">
    <location>
        <begin position="37"/>
        <end position="53"/>
    </location>
</feature>
<gene>
    <name evidence="4" type="ORF">GOALK_026_00280</name>
</gene>
<evidence type="ECO:0000256" key="1">
    <source>
        <dbReference type="SAM" id="MobiDB-lite"/>
    </source>
</evidence>
<feature type="domain" description="DUF6542" evidence="3">
    <location>
        <begin position="6"/>
        <end position="126"/>
    </location>
</feature>
<dbReference type="EMBL" id="BACI01000026">
    <property type="protein sequence ID" value="GAA11222.1"/>
    <property type="molecule type" value="Genomic_DNA"/>
</dbReference>
<protein>
    <recommendedName>
        <fullName evidence="3">DUF6542 domain-containing protein</fullName>
    </recommendedName>
</protein>
<keyword evidence="2" id="KW-0812">Transmembrane</keyword>
<evidence type="ECO:0000256" key="2">
    <source>
        <dbReference type="SAM" id="Phobius"/>
    </source>
</evidence>
<dbReference type="Proteomes" id="UP000003558">
    <property type="component" value="Unassembled WGS sequence"/>
</dbReference>
<name>F9VRI3_9ACTN</name>
<feature type="compositionally biased region" description="Low complexity" evidence="1">
    <location>
        <begin position="174"/>
        <end position="203"/>
    </location>
</feature>
<feature type="transmembrane region" description="Helical" evidence="2">
    <location>
        <begin position="58"/>
        <end position="80"/>
    </location>
</feature>
<evidence type="ECO:0000313" key="5">
    <source>
        <dbReference type="Proteomes" id="UP000003558"/>
    </source>
</evidence>
<dbReference type="eggNOG" id="ENOG50348VF">
    <property type="taxonomic scope" value="Bacteria"/>
</dbReference>
<organism evidence="4 5">
    <name type="scientific">Gordonia alkanivorans NBRC 16433</name>
    <dbReference type="NCBI Taxonomy" id="1027371"/>
    <lineage>
        <taxon>Bacteria</taxon>
        <taxon>Bacillati</taxon>
        <taxon>Actinomycetota</taxon>
        <taxon>Actinomycetes</taxon>
        <taxon>Mycobacteriales</taxon>
        <taxon>Gordoniaceae</taxon>
        <taxon>Gordonia</taxon>
    </lineage>
</organism>
<feature type="transmembrane region" description="Helical" evidence="2">
    <location>
        <begin position="7"/>
        <end position="25"/>
    </location>
</feature>